<dbReference type="PANTHER" id="PTHR31692">
    <property type="entry name" value="EXPANSIN-B3"/>
    <property type="match status" value="1"/>
</dbReference>
<feature type="domain" description="Expansin-like EG45" evidence="2">
    <location>
        <begin position="44"/>
        <end position="139"/>
    </location>
</feature>
<feature type="signal peptide" evidence="1">
    <location>
        <begin position="1"/>
        <end position="22"/>
    </location>
</feature>
<evidence type="ECO:0000313" key="4">
    <source>
        <dbReference type="Proteomes" id="UP000829196"/>
    </source>
</evidence>
<dbReference type="InterPro" id="IPR036908">
    <property type="entry name" value="RlpA-like_sf"/>
</dbReference>
<dbReference type="Pfam" id="PF03330">
    <property type="entry name" value="DPBB_1"/>
    <property type="match status" value="1"/>
</dbReference>
<sequence length="149" mass="16340">MDGTLSFFCIVFVLLFISPSNSQSTFNCSRASYYGNLVCPADYRGACGYTDLGLQINGGDVAAVHRLYRGGTGCGACYQVRCTYPQICNTDGVNVVATDFGVGDDTDFILSARSFAKLAQPNMASQLMAYGVVDIQYRRYIKIYRRVII</sequence>
<keyword evidence="1" id="KW-0732">Signal</keyword>
<protein>
    <recommendedName>
        <fullName evidence="2">Expansin-like EG45 domain-containing protein</fullName>
    </recommendedName>
</protein>
<dbReference type="AlphaFoldDB" id="A0A8T3B4A2"/>
<comment type="caution">
    <text evidence="3">The sequence shown here is derived from an EMBL/GenBank/DDBJ whole genome shotgun (WGS) entry which is preliminary data.</text>
</comment>
<keyword evidence="4" id="KW-1185">Reference proteome</keyword>
<dbReference type="Proteomes" id="UP000829196">
    <property type="component" value="Unassembled WGS sequence"/>
</dbReference>
<proteinExistence type="predicted"/>
<evidence type="ECO:0000259" key="2">
    <source>
        <dbReference type="PROSITE" id="PS50842"/>
    </source>
</evidence>
<dbReference type="SUPFAM" id="SSF50685">
    <property type="entry name" value="Barwin-like endoglucanases"/>
    <property type="match status" value="1"/>
</dbReference>
<evidence type="ECO:0000256" key="1">
    <source>
        <dbReference type="SAM" id="SignalP"/>
    </source>
</evidence>
<reference evidence="3" key="1">
    <citation type="journal article" date="2022" name="Front. Genet.">
        <title>Chromosome-Scale Assembly of the Dendrobium nobile Genome Provides Insights Into the Molecular Mechanism of the Biosynthesis of the Medicinal Active Ingredient of Dendrobium.</title>
        <authorList>
            <person name="Xu Q."/>
            <person name="Niu S.-C."/>
            <person name="Li K.-L."/>
            <person name="Zheng P.-J."/>
            <person name="Zhang X.-J."/>
            <person name="Jia Y."/>
            <person name="Liu Y."/>
            <person name="Niu Y.-X."/>
            <person name="Yu L.-H."/>
            <person name="Chen D.-F."/>
            <person name="Zhang G.-Q."/>
        </authorList>
    </citation>
    <scope>NUCLEOTIDE SEQUENCE</scope>
    <source>
        <tissue evidence="3">Leaf</tissue>
    </source>
</reference>
<dbReference type="EMBL" id="JAGYWB010000011">
    <property type="protein sequence ID" value="KAI0504407.1"/>
    <property type="molecule type" value="Genomic_DNA"/>
</dbReference>
<organism evidence="3 4">
    <name type="scientific">Dendrobium nobile</name>
    <name type="common">Orchid</name>
    <dbReference type="NCBI Taxonomy" id="94219"/>
    <lineage>
        <taxon>Eukaryota</taxon>
        <taxon>Viridiplantae</taxon>
        <taxon>Streptophyta</taxon>
        <taxon>Embryophyta</taxon>
        <taxon>Tracheophyta</taxon>
        <taxon>Spermatophyta</taxon>
        <taxon>Magnoliopsida</taxon>
        <taxon>Liliopsida</taxon>
        <taxon>Asparagales</taxon>
        <taxon>Orchidaceae</taxon>
        <taxon>Epidendroideae</taxon>
        <taxon>Malaxideae</taxon>
        <taxon>Dendrobiinae</taxon>
        <taxon>Dendrobium</taxon>
    </lineage>
</organism>
<evidence type="ECO:0000313" key="3">
    <source>
        <dbReference type="EMBL" id="KAI0504407.1"/>
    </source>
</evidence>
<dbReference type="OrthoDB" id="5823761at2759"/>
<gene>
    <name evidence="3" type="ORF">KFK09_015359</name>
</gene>
<dbReference type="InterPro" id="IPR007112">
    <property type="entry name" value="Expansin/allergen_DPBB_dom"/>
</dbReference>
<name>A0A8T3B4A2_DENNO</name>
<dbReference type="InterPro" id="IPR009009">
    <property type="entry name" value="RlpA-like_DPBB"/>
</dbReference>
<dbReference type="Gene3D" id="2.40.40.10">
    <property type="entry name" value="RlpA-like domain"/>
    <property type="match status" value="1"/>
</dbReference>
<dbReference type="PROSITE" id="PS50842">
    <property type="entry name" value="EXPANSIN_EG45"/>
    <property type="match status" value="1"/>
</dbReference>
<feature type="chain" id="PRO_5035844212" description="Expansin-like EG45 domain-containing protein" evidence="1">
    <location>
        <begin position="23"/>
        <end position="149"/>
    </location>
</feature>
<dbReference type="SMR" id="A0A8T3B4A2"/>
<accession>A0A8T3B4A2</accession>
<dbReference type="PANTHER" id="PTHR31692:SF2">
    <property type="entry name" value="EXPANSIN-LIKE B1"/>
    <property type="match status" value="1"/>
</dbReference>